<feature type="domain" description="Poly(A) RNA polymerase mitochondrial-like central palm" evidence="7">
    <location>
        <begin position="399"/>
        <end position="517"/>
    </location>
</feature>
<dbReference type="InterPro" id="IPR038551">
    <property type="entry name" value="Ribosomal_eS26_sf"/>
</dbReference>
<dbReference type="Gene3D" id="3.30.1740.20">
    <property type="entry name" value="Ribosomal protein S26e"/>
    <property type="match status" value="1"/>
</dbReference>
<dbReference type="SUPFAM" id="SSF103481">
    <property type="entry name" value="Multidrug resistance efflux transporter EmrE"/>
    <property type="match status" value="2"/>
</dbReference>
<feature type="domain" description="PAP/OAS1 substrate-binding-related" evidence="8">
    <location>
        <begin position="530"/>
        <end position="636"/>
    </location>
</feature>
<dbReference type="Pfam" id="PF26180">
    <property type="entry name" value="PAP-OAS1"/>
    <property type="match status" value="1"/>
</dbReference>
<feature type="transmembrane region" description="Helical" evidence="6">
    <location>
        <begin position="148"/>
        <end position="171"/>
    </location>
</feature>
<evidence type="ECO:0000256" key="1">
    <source>
        <dbReference type="ARBA" id="ARBA00004141"/>
    </source>
</evidence>
<dbReference type="InterPro" id="IPR047864">
    <property type="entry name" value="Ribosomal_eS26_CS"/>
</dbReference>
<dbReference type="InterPro" id="IPR058921">
    <property type="entry name" value="PAP/OAS1-rel"/>
</dbReference>
<sequence length="1186" mass="131107">MGDSRLSTVGALSLSVVSSVSIVICNKALISTLGFTFATTLTSWHLLVTFCSLHVALWMKLFEHKPFDPRAVMGFGILNGISIGLLNLSLGFNSVGFYQMTKLAIIPCTVLLETLFFRKRFSRSIQLALIILLFGVGIATVTDLQLNVLGSVLSLLAVFTTCPFLDGLLTNQNVFAFNYTPQVLVFIVLSCLISVSVNFSTFLVIGKTSPVTYQVLGHLKTCLVLAFGYVLLHDPFSWRNILGILIAVVGMILYSYFCLVENQQKATEASTQLSQTFKRRNGGRNKHGRGHVNFIRCSNCGKCCPKDKAIKRFLVRNIVEQAAVRDVQEACVYDGYTLPKLYAKMQYCVSCAIHSHVAWVPQSNGAAGDGNPQPASAQQSNPEPSAISAESWRQAEQATQEVIQCIQPTVISEQRRRVVVEYVQKLIRGRLATEIFPFGSVPLKTYLPDGDIDLIALGMPNSEDVLANEVRFVLEEQNKDAEFEVKDVQYIHAEVKLVKCIVQNIVVDISFNQIGGLCTLCFLEEVDTQIGRDHLFKRSIILIKAWCYYESRILGAHHGLISTYALETLVLYIFRLFHKSLDGPLAVLYRFLDYYSKFDWDNYCISLHGPIPISSLPELVAEPPETHESDLLLSNSYRIRSAFTYGARKLGRILLLPPGNMANEVTMFFTNTLERHGSGERPDVQDVFPSHSDSTMIDHDGLGSMSSGLKVEKCNKNKLISGSATTNSYEALSEKINNVKISVLEKENGTSARLSRHPFNQHLDTDCLQKCPKTEPYSTMEGNVVSGKRLAGDARDLSTKGASDLRAVNENFKDSPSSSEAGSSSSGKAYHAPHLFFRPENGAQGEVIDQVNSINRGAMNKAFTTRAPAPDEEFIRSDFYETESSRSGRSNVVSMSAGSVDGPVKSSWNTYLSEDPHLADHLGARNQRIGNNRSPKLNDLSDLTGDDMHIRNLQYVQECQEFFMSASFIPLQQLPPSHYHNKNSWNTFHRRNTYTHMGANGAIPGPSFSPPGCYLVNSPIMSSAYGMEDLPKPRGTGTYFPNMSFHSYRERQSPRGRNSALANHQPRSRNNGRVETLTDMNLSEESSQEPPSQAQVPIFSGNGRGKPAPLDVFPSPRTASRGGSHVNGFVYPPEGKFAFGSFGTVPVEVSSPERGSRVESFGTQGSGPAIPVSTEQRPQMGRNHER</sequence>
<dbReference type="PROSITE" id="PS00733">
    <property type="entry name" value="RIBOSOMAL_S26E"/>
    <property type="match status" value="1"/>
</dbReference>
<evidence type="ECO:0000256" key="4">
    <source>
        <dbReference type="ARBA" id="ARBA00023274"/>
    </source>
</evidence>
<dbReference type="InterPro" id="IPR043519">
    <property type="entry name" value="NT_sf"/>
</dbReference>
<feature type="compositionally biased region" description="Polar residues" evidence="5">
    <location>
        <begin position="373"/>
        <end position="383"/>
    </location>
</feature>
<feature type="transmembrane region" description="Helical" evidence="6">
    <location>
        <begin position="71"/>
        <end position="90"/>
    </location>
</feature>
<evidence type="ECO:0000256" key="5">
    <source>
        <dbReference type="SAM" id="MobiDB-lite"/>
    </source>
</evidence>
<dbReference type="OrthoDB" id="273917at2759"/>
<dbReference type="Proteomes" id="UP000797356">
    <property type="component" value="Chromosome 12"/>
</dbReference>
<reference evidence="9" key="2">
    <citation type="submission" date="2019-07" db="EMBL/GenBank/DDBJ databases">
        <authorList>
            <person name="Yang Y."/>
            <person name="Bocs S."/>
            <person name="Baudouin L."/>
        </authorList>
    </citation>
    <scope>NUCLEOTIDE SEQUENCE</scope>
    <source>
        <tissue evidence="9">Spear leaf of Hainan Tall coconut</tissue>
    </source>
</reference>
<comment type="similarity">
    <text evidence="2">Belongs to the eukaryotic ribosomal protein eS26 family.</text>
</comment>
<feature type="region of interest" description="Disordered" evidence="5">
    <location>
        <begin position="1149"/>
        <end position="1186"/>
    </location>
</feature>
<dbReference type="GO" id="GO:0006412">
    <property type="term" value="P:translation"/>
    <property type="evidence" value="ECO:0007669"/>
    <property type="project" value="InterPro"/>
</dbReference>
<accession>A0A8K0IRP6</accession>
<dbReference type="Gene3D" id="1.10.1410.10">
    <property type="match status" value="1"/>
</dbReference>
<dbReference type="GO" id="GO:0003735">
    <property type="term" value="F:structural constituent of ribosome"/>
    <property type="evidence" value="ECO:0007669"/>
    <property type="project" value="InterPro"/>
</dbReference>
<gene>
    <name evidence="9" type="ORF">COCNU_12G006350</name>
</gene>
<dbReference type="SUPFAM" id="SSF81631">
    <property type="entry name" value="PAP/OAS1 substrate-binding domain"/>
    <property type="match status" value="1"/>
</dbReference>
<dbReference type="EMBL" id="CM017883">
    <property type="protein sequence ID" value="KAG1365635.1"/>
    <property type="molecule type" value="Genomic_DNA"/>
</dbReference>
<dbReference type="InterPro" id="IPR058920">
    <property type="entry name" value="PAP-OAS1-bd-rel"/>
</dbReference>
<dbReference type="InterPro" id="IPR054708">
    <property type="entry name" value="MTPAP-like_central"/>
</dbReference>
<dbReference type="Pfam" id="PF01283">
    <property type="entry name" value="Ribosomal_S26e"/>
    <property type="match status" value="1"/>
</dbReference>
<keyword evidence="6" id="KW-0812">Transmembrane</keyword>
<feature type="region of interest" description="Disordered" evidence="5">
    <location>
        <begin position="795"/>
        <end position="830"/>
    </location>
</feature>
<keyword evidence="4" id="KW-0687">Ribonucleoprotein</keyword>
<dbReference type="Gene3D" id="3.30.460.10">
    <property type="entry name" value="Beta Polymerase, domain 2"/>
    <property type="match status" value="1"/>
</dbReference>
<evidence type="ECO:0000313" key="9">
    <source>
        <dbReference type="EMBL" id="KAG1365635.1"/>
    </source>
</evidence>
<proteinExistence type="inferred from homology"/>
<dbReference type="PANTHER" id="PTHR45979">
    <property type="entry name" value="PAP/OAS1 SUBSTRATE-BINDING DOMAIN SUPERFAMILY"/>
    <property type="match status" value="1"/>
</dbReference>
<organism evidence="9 10">
    <name type="scientific">Cocos nucifera</name>
    <name type="common">Coconut palm</name>
    <dbReference type="NCBI Taxonomy" id="13894"/>
    <lineage>
        <taxon>Eukaryota</taxon>
        <taxon>Viridiplantae</taxon>
        <taxon>Streptophyta</taxon>
        <taxon>Embryophyta</taxon>
        <taxon>Tracheophyta</taxon>
        <taxon>Spermatophyta</taxon>
        <taxon>Magnoliopsida</taxon>
        <taxon>Liliopsida</taxon>
        <taxon>Arecaceae</taxon>
        <taxon>Arecoideae</taxon>
        <taxon>Cocoseae</taxon>
        <taxon>Attaleinae</taxon>
        <taxon>Cocos</taxon>
    </lineage>
</organism>
<feature type="compositionally biased region" description="Low complexity" evidence="5">
    <location>
        <begin position="1083"/>
        <end position="1097"/>
    </location>
</feature>
<evidence type="ECO:0000313" key="10">
    <source>
        <dbReference type="Proteomes" id="UP000797356"/>
    </source>
</evidence>
<keyword evidence="10" id="KW-1185">Reference proteome</keyword>
<comment type="caution">
    <text evidence="9">The sequence shown here is derived from an EMBL/GenBank/DDBJ whole genome shotgun (WGS) entry which is preliminary data.</text>
</comment>
<feature type="transmembrane region" description="Helical" evidence="6">
    <location>
        <begin position="96"/>
        <end position="117"/>
    </location>
</feature>
<dbReference type="AlphaFoldDB" id="A0A8K0IRP6"/>
<feature type="region of interest" description="Disordered" evidence="5">
    <location>
        <begin position="1049"/>
        <end position="1105"/>
    </location>
</feature>
<reference evidence="9" key="1">
    <citation type="journal article" date="2017" name="Gigascience">
        <title>The genome draft of coconut (Cocos nucifera).</title>
        <authorList>
            <person name="Xiao Y."/>
            <person name="Xu P."/>
            <person name="Fan H."/>
            <person name="Baudouin L."/>
            <person name="Xia W."/>
            <person name="Bocs S."/>
            <person name="Xu J."/>
            <person name="Li Q."/>
            <person name="Guo A."/>
            <person name="Zhou L."/>
            <person name="Li J."/>
            <person name="Wu Y."/>
            <person name="Ma Z."/>
            <person name="Armero A."/>
            <person name="Issali A.E."/>
            <person name="Liu N."/>
            <person name="Peng M."/>
            <person name="Yang Y."/>
        </authorList>
    </citation>
    <scope>NUCLEOTIDE SEQUENCE</scope>
    <source>
        <tissue evidence="9">Spear leaf of Hainan Tall coconut</tissue>
    </source>
</reference>
<dbReference type="InterPro" id="IPR000892">
    <property type="entry name" value="Ribosomal_eS26"/>
</dbReference>
<dbReference type="Pfam" id="PF22600">
    <property type="entry name" value="MTPAP-like_central"/>
    <property type="match status" value="1"/>
</dbReference>
<evidence type="ECO:0000256" key="3">
    <source>
        <dbReference type="ARBA" id="ARBA00022980"/>
    </source>
</evidence>
<evidence type="ECO:0000256" key="2">
    <source>
        <dbReference type="ARBA" id="ARBA00008596"/>
    </source>
</evidence>
<dbReference type="PANTHER" id="PTHR45979:SF30">
    <property type="entry name" value="NUCLEOTIDYLTRANSFERASE"/>
    <property type="match status" value="1"/>
</dbReference>
<dbReference type="GO" id="GO:1990904">
    <property type="term" value="C:ribonucleoprotein complex"/>
    <property type="evidence" value="ECO:0007669"/>
    <property type="project" value="UniProtKB-KW"/>
</dbReference>
<feature type="transmembrane region" description="Helical" evidence="6">
    <location>
        <begin position="239"/>
        <end position="257"/>
    </location>
</feature>
<evidence type="ECO:0000259" key="8">
    <source>
        <dbReference type="Pfam" id="PF26180"/>
    </source>
</evidence>
<keyword evidence="6" id="KW-0472">Membrane</keyword>
<comment type="subcellular location">
    <subcellularLocation>
        <location evidence="1">Membrane</location>
        <topology evidence="1">Multi-pass membrane protein</topology>
    </subcellularLocation>
</comment>
<dbReference type="InterPro" id="IPR037185">
    <property type="entry name" value="EmrE-like"/>
</dbReference>
<dbReference type="SUPFAM" id="SSF81301">
    <property type="entry name" value="Nucleotidyltransferase"/>
    <property type="match status" value="1"/>
</dbReference>
<feature type="transmembrane region" description="Helical" evidence="6">
    <location>
        <begin position="124"/>
        <end position="142"/>
    </location>
</feature>
<feature type="transmembrane region" description="Helical" evidence="6">
    <location>
        <begin position="183"/>
        <end position="205"/>
    </location>
</feature>
<keyword evidence="3" id="KW-0689">Ribosomal protein</keyword>
<feature type="compositionally biased region" description="Low complexity" evidence="5">
    <location>
        <begin position="815"/>
        <end position="826"/>
    </location>
</feature>
<feature type="compositionally biased region" description="Polar residues" evidence="5">
    <location>
        <begin position="1068"/>
        <end position="1081"/>
    </location>
</feature>
<keyword evidence="6" id="KW-1133">Transmembrane helix</keyword>
<evidence type="ECO:0000259" key="7">
    <source>
        <dbReference type="Pfam" id="PF22600"/>
    </source>
</evidence>
<dbReference type="CDD" id="cd05402">
    <property type="entry name" value="NT_PAP_TUTase"/>
    <property type="match status" value="1"/>
</dbReference>
<dbReference type="GO" id="GO:0005840">
    <property type="term" value="C:ribosome"/>
    <property type="evidence" value="ECO:0007669"/>
    <property type="project" value="UniProtKB-KW"/>
</dbReference>
<feature type="transmembrane region" description="Helical" evidence="6">
    <location>
        <begin position="211"/>
        <end position="232"/>
    </location>
</feature>
<feature type="region of interest" description="Disordered" evidence="5">
    <location>
        <begin position="364"/>
        <end position="390"/>
    </location>
</feature>
<name>A0A8K0IRP6_COCNU</name>
<protein>
    <submittedName>
        <fullName evidence="9">Putative UDP-xylose transporter 3</fullName>
    </submittedName>
</protein>
<feature type="transmembrane region" description="Helical" evidence="6">
    <location>
        <begin position="35"/>
        <end position="59"/>
    </location>
</feature>
<evidence type="ECO:0000256" key="6">
    <source>
        <dbReference type="SAM" id="Phobius"/>
    </source>
</evidence>